<evidence type="ECO:0000313" key="3">
    <source>
        <dbReference type="Proteomes" id="UP000095767"/>
    </source>
</evidence>
<gene>
    <name evidence="2" type="ORF">BAE44_0012126</name>
</gene>
<reference evidence="2 3" key="1">
    <citation type="submission" date="2016-09" db="EMBL/GenBank/DDBJ databases">
        <title>The draft genome of Dichanthelium oligosanthes: A C3 panicoid grass species.</title>
        <authorList>
            <person name="Studer A.J."/>
            <person name="Schnable J.C."/>
            <person name="Brutnell T.P."/>
        </authorList>
    </citation>
    <scope>NUCLEOTIDE SEQUENCE [LARGE SCALE GENOMIC DNA]</scope>
    <source>
        <strain evidence="3">cv. Kellogg 1175</strain>
        <tissue evidence="2">Leaf</tissue>
    </source>
</reference>
<accession>A0A1E5VP52</accession>
<dbReference type="OrthoDB" id="10507190at2759"/>
<comment type="caution">
    <text evidence="2">The sequence shown here is derived from an EMBL/GenBank/DDBJ whole genome shotgun (WGS) entry which is preliminary data.</text>
</comment>
<dbReference type="EMBL" id="LWDX02033850">
    <property type="protein sequence ID" value="OEL26852.1"/>
    <property type="molecule type" value="Genomic_DNA"/>
</dbReference>
<dbReference type="AlphaFoldDB" id="A0A1E5VP52"/>
<organism evidence="2 3">
    <name type="scientific">Dichanthelium oligosanthes</name>
    <dbReference type="NCBI Taxonomy" id="888268"/>
    <lineage>
        <taxon>Eukaryota</taxon>
        <taxon>Viridiplantae</taxon>
        <taxon>Streptophyta</taxon>
        <taxon>Embryophyta</taxon>
        <taxon>Tracheophyta</taxon>
        <taxon>Spermatophyta</taxon>
        <taxon>Magnoliopsida</taxon>
        <taxon>Liliopsida</taxon>
        <taxon>Poales</taxon>
        <taxon>Poaceae</taxon>
        <taxon>PACMAD clade</taxon>
        <taxon>Panicoideae</taxon>
        <taxon>Panicodae</taxon>
        <taxon>Paniceae</taxon>
        <taxon>Dichantheliinae</taxon>
        <taxon>Dichanthelium</taxon>
    </lineage>
</organism>
<feature type="region of interest" description="Disordered" evidence="1">
    <location>
        <begin position="1"/>
        <end position="40"/>
    </location>
</feature>
<sequence>MDEPSISGRDVVPPKGKRQRDTDDCMAMPDNKGEEKKAKIDEPGRAGFVASLKIRVPEYYDSDCEPTSEYYEGDCEST</sequence>
<evidence type="ECO:0000313" key="2">
    <source>
        <dbReference type="EMBL" id="OEL26852.1"/>
    </source>
</evidence>
<keyword evidence="3" id="KW-1185">Reference proteome</keyword>
<protein>
    <submittedName>
        <fullName evidence="2">Uncharacterized protein</fullName>
    </submittedName>
</protein>
<dbReference type="Proteomes" id="UP000095767">
    <property type="component" value="Unassembled WGS sequence"/>
</dbReference>
<evidence type="ECO:0000256" key="1">
    <source>
        <dbReference type="SAM" id="MobiDB-lite"/>
    </source>
</evidence>
<feature type="compositionally biased region" description="Basic and acidic residues" evidence="1">
    <location>
        <begin position="31"/>
        <end position="40"/>
    </location>
</feature>
<name>A0A1E5VP52_9POAL</name>
<proteinExistence type="predicted"/>